<dbReference type="InterPro" id="IPR023401">
    <property type="entry name" value="ODC_N"/>
</dbReference>
<dbReference type="AlphaFoldDB" id="A0A382PY10"/>
<dbReference type="Pfam" id="PF02423">
    <property type="entry name" value="OCD_Mu_crystall"/>
    <property type="match status" value="1"/>
</dbReference>
<dbReference type="PANTHER" id="PTHR13812:SF19">
    <property type="entry name" value="KETIMINE REDUCTASE MU-CRYSTALLIN"/>
    <property type="match status" value="1"/>
</dbReference>
<dbReference type="SUPFAM" id="SSF51735">
    <property type="entry name" value="NAD(P)-binding Rossmann-fold domains"/>
    <property type="match status" value="1"/>
</dbReference>
<protein>
    <recommendedName>
        <fullName evidence="2">Ornithine cyclodeaminase</fullName>
    </recommendedName>
</protein>
<organism evidence="1">
    <name type="scientific">marine metagenome</name>
    <dbReference type="NCBI Taxonomy" id="408172"/>
    <lineage>
        <taxon>unclassified sequences</taxon>
        <taxon>metagenomes</taxon>
        <taxon>ecological metagenomes</taxon>
    </lineage>
</organism>
<evidence type="ECO:0000313" key="1">
    <source>
        <dbReference type="EMBL" id="SVC76972.1"/>
    </source>
</evidence>
<dbReference type="InterPro" id="IPR003462">
    <property type="entry name" value="ODC_Mu_crystall"/>
</dbReference>
<sequence length="222" mass="22793">MSAAIDAMEMAFAALSAGEVTVPVRLSLETGHGVTLFMPAHLREEGLAGVKVASVNPGNTELKLPVIQAVVLALDPVTGSVLALMDGTWLTALRTGAIGGLAAKLLAREDASVVALFGAGIQARTQLEAVRCVRPVTEVRIVSKSGTSADQLAKELVGVHATRFDDPGQAINGADIVIASTSSSTPVFDGSQIAPGTHVTGVGSFTPEMREVDTALVSRARV</sequence>
<accession>A0A382PY10</accession>
<feature type="non-terminal residue" evidence="1">
    <location>
        <position position="222"/>
    </location>
</feature>
<dbReference type="EMBL" id="UINC01109863">
    <property type="protein sequence ID" value="SVC76972.1"/>
    <property type="molecule type" value="Genomic_DNA"/>
</dbReference>
<dbReference type="PANTHER" id="PTHR13812">
    <property type="entry name" value="KETIMINE REDUCTASE MU-CRYSTALLIN"/>
    <property type="match status" value="1"/>
</dbReference>
<dbReference type="Gene3D" id="3.30.1780.10">
    <property type="entry name" value="ornithine cyclodeaminase, domain 1"/>
    <property type="match status" value="1"/>
</dbReference>
<dbReference type="GO" id="GO:0005737">
    <property type="term" value="C:cytoplasm"/>
    <property type="evidence" value="ECO:0007669"/>
    <property type="project" value="TreeGrafter"/>
</dbReference>
<dbReference type="InterPro" id="IPR036291">
    <property type="entry name" value="NAD(P)-bd_dom_sf"/>
</dbReference>
<proteinExistence type="predicted"/>
<gene>
    <name evidence="1" type="ORF">METZ01_LOCUS329826</name>
</gene>
<evidence type="ECO:0008006" key="2">
    <source>
        <dbReference type="Google" id="ProtNLM"/>
    </source>
</evidence>
<reference evidence="1" key="1">
    <citation type="submission" date="2018-05" db="EMBL/GenBank/DDBJ databases">
        <authorList>
            <person name="Lanie J.A."/>
            <person name="Ng W.-L."/>
            <person name="Kazmierczak K.M."/>
            <person name="Andrzejewski T.M."/>
            <person name="Davidsen T.M."/>
            <person name="Wayne K.J."/>
            <person name="Tettelin H."/>
            <person name="Glass J.I."/>
            <person name="Rusch D."/>
            <person name="Podicherti R."/>
            <person name="Tsui H.-C.T."/>
            <person name="Winkler M.E."/>
        </authorList>
    </citation>
    <scope>NUCLEOTIDE SEQUENCE</scope>
</reference>
<name>A0A382PY10_9ZZZZ</name>
<dbReference type="Gene3D" id="3.40.50.720">
    <property type="entry name" value="NAD(P)-binding Rossmann-like Domain"/>
    <property type="match status" value="1"/>
</dbReference>